<feature type="zinc finger region" description="C3H1-type" evidence="1">
    <location>
        <begin position="378"/>
        <end position="406"/>
    </location>
</feature>
<feature type="region of interest" description="Disordered" evidence="2">
    <location>
        <begin position="535"/>
        <end position="558"/>
    </location>
</feature>
<evidence type="ECO:0000313" key="5">
    <source>
        <dbReference type="Proteomes" id="UP000275652"/>
    </source>
</evidence>
<dbReference type="PANTHER" id="PTHR10367:SF17">
    <property type="entry name" value="MRNA-CAPPING ENZYME"/>
    <property type="match status" value="1"/>
</dbReference>
<proteinExistence type="predicted"/>
<keyword evidence="1" id="KW-0479">Metal-binding</keyword>
<name>A0A9X8DYZ1_APHAT</name>
<dbReference type="Gene3D" id="3.30.470.30">
    <property type="entry name" value="DNA ligase/mRNA capping enzyme"/>
    <property type="match status" value="1"/>
</dbReference>
<feature type="region of interest" description="Disordered" evidence="2">
    <location>
        <begin position="336"/>
        <end position="377"/>
    </location>
</feature>
<sequence>MSTAAIPTPIPEEVGLLLNPQQRNAVQDRVNALLGWNSRELAPMSTSMPMLRSNRKQIVELGYLVGSMWTGIRYLALLVTGRCYLISHNYEIRETWLFTPLRQQDRPQSMTNGDNELSQHMWTILDGTLVLNQDKLCFVISDILAMNGASVMSLKLEDRLKTIQNSVISPLLKIPLPKGHPPSQFSLLFPPNRPLNKMTSSIRQLTPTPTNTAVQHSGLVFIPMSLPYAPGHSKGVYYWTFPSTTTAFFQLGVDWRGMPKKPVFKLNVFDKGMSVFYDWITFPPGGWKLLRVRKDIGRPTERGHLAALEKALVHDPIRGDEIELYFTSDHHPSLKPSSSVAAIAPSSSSGPTLSSQPPPNLAPDEMDKWKKSGGGGGPPGQGVCYDFQNKGVCQRGPKCHFSHCACHNVCQCTPAGHTYGQRPDFRRNDLDAPPPDSSSANAPDGMTNLMEGGVVKDAAVLDDGGKLAGLASPPDDAPTLPGGGALRVTSSSLSGVYAPLTAWNPEAVAAKRQLLTATANRRMWSSLGILDDGNASSAKKKKAGGRNYTSSTSSSTSTAKAGWIVTALGDVTYVRSTPTLQAPHDK</sequence>
<feature type="compositionally biased region" description="Low complexity" evidence="2">
    <location>
        <begin position="549"/>
        <end position="558"/>
    </location>
</feature>
<dbReference type="GO" id="GO:0006370">
    <property type="term" value="P:7-methylguanosine mRNA capping"/>
    <property type="evidence" value="ECO:0007669"/>
    <property type="project" value="InterPro"/>
</dbReference>
<dbReference type="AlphaFoldDB" id="A0A9X8DYZ1"/>
<evidence type="ECO:0000256" key="2">
    <source>
        <dbReference type="SAM" id="MobiDB-lite"/>
    </source>
</evidence>
<accession>A0A9X8DYZ1</accession>
<dbReference type="Pfam" id="PF01331">
    <property type="entry name" value="mRNA_cap_enzyme"/>
    <property type="match status" value="1"/>
</dbReference>
<reference evidence="4 5" key="1">
    <citation type="journal article" date="2018" name="J. Invertebr. Pathol.">
        <title>New genotyping method for the causative agent of crayfish plague (Aphanomyces astaci) based on whole genome data.</title>
        <authorList>
            <person name="Minardi D."/>
            <person name="Studholme D.J."/>
            <person name="van der Giezen M."/>
            <person name="Pretto T."/>
            <person name="Oidtmann B."/>
        </authorList>
    </citation>
    <scope>NUCLEOTIDE SEQUENCE [LARGE SCALE GENOMIC DNA]</scope>
    <source>
        <strain evidence="4 5">KB13</strain>
    </source>
</reference>
<dbReference type="EMBL" id="QUTI01025695">
    <property type="protein sequence ID" value="RLO06094.1"/>
    <property type="molecule type" value="Genomic_DNA"/>
</dbReference>
<dbReference type="GO" id="GO:0008270">
    <property type="term" value="F:zinc ion binding"/>
    <property type="evidence" value="ECO:0007669"/>
    <property type="project" value="UniProtKB-KW"/>
</dbReference>
<dbReference type="PANTHER" id="PTHR10367">
    <property type="entry name" value="MRNA-CAPPING ENZYME"/>
    <property type="match status" value="1"/>
</dbReference>
<keyword evidence="1" id="KW-0863">Zinc-finger</keyword>
<dbReference type="GO" id="GO:0004484">
    <property type="term" value="F:mRNA guanylyltransferase activity"/>
    <property type="evidence" value="ECO:0007669"/>
    <property type="project" value="InterPro"/>
</dbReference>
<dbReference type="InterPro" id="IPR001339">
    <property type="entry name" value="mRNA_cap_enzyme_adenylation"/>
</dbReference>
<feature type="region of interest" description="Disordered" evidence="2">
    <location>
        <begin position="423"/>
        <end position="446"/>
    </location>
</feature>
<evidence type="ECO:0000259" key="3">
    <source>
        <dbReference type="PROSITE" id="PS50103"/>
    </source>
</evidence>
<protein>
    <recommendedName>
        <fullName evidence="3">C3H1-type domain-containing protein</fullName>
    </recommendedName>
</protein>
<dbReference type="InterPro" id="IPR000571">
    <property type="entry name" value="Znf_CCCH"/>
</dbReference>
<comment type="caution">
    <text evidence="4">The sequence shown here is derived from an EMBL/GenBank/DDBJ whole genome shotgun (WGS) entry which is preliminary data.</text>
</comment>
<keyword evidence="1" id="KW-0862">Zinc</keyword>
<evidence type="ECO:0000256" key="1">
    <source>
        <dbReference type="PROSITE-ProRule" id="PRU00723"/>
    </source>
</evidence>
<dbReference type="SUPFAM" id="SSF56091">
    <property type="entry name" value="DNA ligase/mRNA capping enzyme, catalytic domain"/>
    <property type="match status" value="1"/>
</dbReference>
<feature type="compositionally biased region" description="Low complexity" evidence="2">
    <location>
        <begin position="336"/>
        <end position="355"/>
    </location>
</feature>
<gene>
    <name evidence="4" type="ORF">DYB28_004140</name>
</gene>
<evidence type="ECO:0000313" key="4">
    <source>
        <dbReference type="EMBL" id="RLO06094.1"/>
    </source>
</evidence>
<dbReference type="PROSITE" id="PS50103">
    <property type="entry name" value="ZF_C3H1"/>
    <property type="match status" value="1"/>
</dbReference>
<dbReference type="Proteomes" id="UP000275652">
    <property type="component" value="Unassembled WGS sequence"/>
</dbReference>
<dbReference type="GO" id="GO:0005524">
    <property type="term" value="F:ATP binding"/>
    <property type="evidence" value="ECO:0007669"/>
    <property type="project" value="InterPro"/>
</dbReference>
<feature type="domain" description="C3H1-type" evidence="3">
    <location>
        <begin position="378"/>
        <end position="406"/>
    </location>
</feature>
<organism evidence="4 5">
    <name type="scientific">Aphanomyces astaci</name>
    <name type="common">Crayfish plague agent</name>
    <dbReference type="NCBI Taxonomy" id="112090"/>
    <lineage>
        <taxon>Eukaryota</taxon>
        <taxon>Sar</taxon>
        <taxon>Stramenopiles</taxon>
        <taxon>Oomycota</taxon>
        <taxon>Saprolegniomycetes</taxon>
        <taxon>Saprolegniales</taxon>
        <taxon>Verrucalvaceae</taxon>
        <taxon>Aphanomyces</taxon>
    </lineage>
</organism>
<dbReference type="Pfam" id="PF00642">
    <property type="entry name" value="zf-CCCH"/>
    <property type="match status" value="1"/>
</dbReference>
<dbReference type="InterPro" id="IPR051029">
    <property type="entry name" value="mRNA_Capping_Enz/RNA_Phosphat"/>
</dbReference>